<keyword evidence="4" id="KW-0597">Phosphoprotein</keyword>
<dbReference type="PANTHER" id="PTHR43280">
    <property type="entry name" value="ARAC-FAMILY TRANSCRIPTIONAL REGULATOR"/>
    <property type="match status" value="1"/>
</dbReference>
<evidence type="ECO:0000313" key="7">
    <source>
        <dbReference type="EMBL" id="RRJ62070.1"/>
    </source>
</evidence>
<accession>A0A3P3TW67</accession>
<keyword evidence="2" id="KW-0238">DNA-binding</keyword>
<keyword evidence="1" id="KW-0805">Transcription regulation</keyword>
<organism evidence="7 8">
    <name type="scientific">Paenibacillus oralis</name>
    <dbReference type="NCBI Taxonomy" id="2490856"/>
    <lineage>
        <taxon>Bacteria</taxon>
        <taxon>Bacillati</taxon>
        <taxon>Bacillota</taxon>
        <taxon>Bacilli</taxon>
        <taxon>Bacillales</taxon>
        <taxon>Paenibacillaceae</taxon>
        <taxon>Paenibacillus</taxon>
    </lineage>
</organism>
<dbReference type="Proteomes" id="UP000267017">
    <property type="component" value="Unassembled WGS sequence"/>
</dbReference>
<dbReference type="PANTHER" id="PTHR43280:SF28">
    <property type="entry name" value="HTH-TYPE TRANSCRIPTIONAL ACTIVATOR RHAS"/>
    <property type="match status" value="1"/>
</dbReference>
<evidence type="ECO:0000256" key="1">
    <source>
        <dbReference type="ARBA" id="ARBA00023015"/>
    </source>
</evidence>
<dbReference type="PRINTS" id="PR00032">
    <property type="entry name" value="HTHARAC"/>
</dbReference>
<dbReference type="SUPFAM" id="SSF46689">
    <property type="entry name" value="Homeodomain-like"/>
    <property type="match status" value="2"/>
</dbReference>
<dbReference type="GO" id="GO:0000160">
    <property type="term" value="P:phosphorelay signal transduction system"/>
    <property type="evidence" value="ECO:0007669"/>
    <property type="project" value="InterPro"/>
</dbReference>
<dbReference type="Pfam" id="PF12833">
    <property type="entry name" value="HTH_18"/>
    <property type="match status" value="1"/>
</dbReference>
<feature type="domain" description="HTH araC/xylS-type" evidence="5">
    <location>
        <begin position="423"/>
        <end position="521"/>
    </location>
</feature>
<dbReference type="RefSeq" id="WP_128629986.1">
    <property type="nucleotide sequence ID" value="NZ_RRCN01000001.1"/>
</dbReference>
<dbReference type="AlphaFoldDB" id="A0A3P3TW67"/>
<dbReference type="InterPro" id="IPR011006">
    <property type="entry name" value="CheY-like_superfamily"/>
</dbReference>
<gene>
    <name evidence="7" type="ORF">EHV15_03160</name>
</gene>
<evidence type="ECO:0000313" key="8">
    <source>
        <dbReference type="Proteomes" id="UP000267017"/>
    </source>
</evidence>
<evidence type="ECO:0000259" key="6">
    <source>
        <dbReference type="PROSITE" id="PS50110"/>
    </source>
</evidence>
<dbReference type="InterPro" id="IPR009057">
    <property type="entry name" value="Homeodomain-like_sf"/>
</dbReference>
<dbReference type="InterPro" id="IPR018060">
    <property type="entry name" value="HTH_AraC"/>
</dbReference>
<proteinExistence type="predicted"/>
<keyword evidence="3" id="KW-0804">Transcription</keyword>
<evidence type="ECO:0000256" key="3">
    <source>
        <dbReference type="ARBA" id="ARBA00023163"/>
    </source>
</evidence>
<dbReference type="Pfam" id="PF00072">
    <property type="entry name" value="Response_reg"/>
    <property type="match status" value="1"/>
</dbReference>
<feature type="modified residue" description="4-aspartylphosphate" evidence="4">
    <location>
        <position position="56"/>
    </location>
</feature>
<sequence length="524" mass="60906">MKINVLLVDDEAIDLEWLRRRVLAGGLNLQVAATANNGFNALKAMEQERIDLILSDIRMPIMSGIEFARKAKEINPHVKIIFISGHDDFEYAKEAIRISVSGYLLKPVEDQELYKMVGELCAEIERERDQDRTFAEALTLVNEELLLRWLNDISPEQVECHIRGFLDTLLKTGTAAALVEIDDLEWKTGAMAEDERRRQIHKVMDFVQHFSLEMKMGTFLVNHPTRFVLLSAVPETTFLEMLEELIRAVRQISPFSVTVGAGGFAYDGQQLRESYRQAQAALSAKWLVGKDRLIREAGVFSPESRFASKRTDEILERMLKAILHYDLVTIDDCLLELFYQGVPLAQKNDVYDLIIRITTKLHADLREMGENLYELLKWDSHQPVLLFQFETIHDIMSWLRRRFFELSELLYAKKQKQKRKLIRDIMQHVENNLEQKITLKEVAAFFDFTPNYLGYLFKEETGVHFSDYLNGLKTKRVCELLTDPTLKIYEIAEQMGYKNIIYFNRQFKQATGMTPGEYRKTQKI</sequence>
<protein>
    <submittedName>
        <fullName evidence="7">Response regulator</fullName>
    </submittedName>
</protein>
<dbReference type="SMART" id="SM00448">
    <property type="entry name" value="REC"/>
    <property type="match status" value="1"/>
</dbReference>
<keyword evidence="8" id="KW-1185">Reference proteome</keyword>
<feature type="domain" description="Response regulatory" evidence="6">
    <location>
        <begin position="4"/>
        <end position="121"/>
    </location>
</feature>
<name>A0A3P3TW67_9BACL</name>
<dbReference type="InterPro" id="IPR020449">
    <property type="entry name" value="Tscrpt_reg_AraC-type_HTH"/>
</dbReference>
<dbReference type="InterPro" id="IPR041522">
    <property type="entry name" value="CdaR_GGDEF"/>
</dbReference>
<dbReference type="SUPFAM" id="SSF52172">
    <property type="entry name" value="CheY-like"/>
    <property type="match status" value="1"/>
</dbReference>
<dbReference type="GO" id="GO:0043565">
    <property type="term" value="F:sequence-specific DNA binding"/>
    <property type="evidence" value="ECO:0007669"/>
    <property type="project" value="InterPro"/>
</dbReference>
<reference evidence="7 8" key="1">
    <citation type="submission" date="2018-11" db="EMBL/GenBank/DDBJ databases">
        <title>Genome sequencing of Paenibacillus sp. KCOM 3021 (= ChDC PVNT-B20).</title>
        <authorList>
            <person name="Kook J.-K."/>
            <person name="Park S.-N."/>
            <person name="Lim Y.K."/>
        </authorList>
    </citation>
    <scope>NUCLEOTIDE SEQUENCE [LARGE SCALE GENOMIC DNA]</scope>
    <source>
        <strain evidence="7 8">KCOM 3021</strain>
    </source>
</reference>
<comment type="caution">
    <text evidence="7">The sequence shown here is derived from an EMBL/GenBank/DDBJ whole genome shotgun (WGS) entry which is preliminary data.</text>
</comment>
<evidence type="ECO:0000256" key="4">
    <source>
        <dbReference type="PROSITE-ProRule" id="PRU00169"/>
    </source>
</evidence>
<dbReference type="Pfam" id="PF17853">
    <property type="entry name" value="GGDEF_2"/>
    <property type="match status" value="1"/>
</dbReference>
<dbReference type="SMART" id="SM00342">
    <property type="entry name" value="HTH_ARAC"/>
    <property type="match status" value="1"/>
</dbReference>
<dbReference type="GO" id="GO:0003700">
    <property type="term" value="F:DNA-binding transcription factor activity"/>
    <property type="evidence" value="ECO:0007669"/>
    <property type="project" value="InterPro"/>
</dbReference>
<dbReference type="EMBL" id="RRCN01000001">
    <property type="protein sequence ID" value="RRJ62070.1"/>
    <property type="molecule type" value="Genomic_DNA"/>
</dbReference>
<dbReference type="InterPro" id="IPR001789">
    <property type="entry name" value="Sig_transdc_resp-reg_receiver"/>
</dbReference>
<dbReference type="CDD" id="cd17536">
    <property type="entry name" value="REC_YesN-like"/>
    <property type="match status" value="1"/>
</dbReference>
<dbReference type="OrthoDB" id="2666291at2"/>
<evidence type="ECO:0000259" key="5">
    <source>
        <dbReference type="PROSITE" id="PS01124"/>
    </source>
</evidence>
<dbReference type="PROSITE" id="PS50110">
    <property type="entry name" value="RESPONSE_REGULATORY"/>
    <property type="match status" value="1"/>
</dbReference>
<dbReference type="Gene3D" id="3.40.50.2300">
    <property type="match status" value="1"/>
</dbReference>
<evidence type="ECO:0000256" key="2">
    <source>
        <dbReference type="ARBA" id="ARBA00023125"/>
    </source>
</evidence>
<dbReference type="Gene3D" id="1.10.10.60">
    <property type="entry name" value="Homeodomain-like"/>
    <property type="match status" value="2"/>
</dbReference>
<dbReference type="PROSITE" id="PS01124">
    <property type="entry name" value="HTH_ARAC_FAMILY_2"/>
    <property type="match status" value="1"/>
</dbReference>